<dbReference type="Gene3D" id="1.10.150.50">
    <property type="entry name" value="Transcription Factor, Ets-1"/>
    <property type="match status" value="1"/>
</dbReference>
<reference evidence="2 3" key="2">
    <citation type="submission" date="2018-11" db="EMBL/GenBank/DDBJ databases">
        <authorList>
            <consortium name="Pathogen Informatics"/>
        </authorList>
    </citation>
    <scope>NUCLEOTIDE SEQUENCE [LARGE SCALE GENOMIC DNA]</scope>
</reference>
<dbReference type="AlphaFoldDB" id="A0A183HN24"/>
<dbReference type="Pfam" id="PF00536">
    <property type="entry name" value="SAM_1"/>
    <property type="match status" value="1"/>
</dbReference>
<proteinExistence type="predicted"/>
<organism evidence="4">
    <name type="scientific">Onchocerca flexuosa</name>
    <dbReference type="NCBI Taxonomy" id="387005"/>
    <lineage>
        <taxon>Eukaryota</taxon>
        <taxon>Metazoa</taxon>
        <taxon>Ecdysozoa</taxon>
        <taxon>Nematoda</taxon>
        <taxon>Chromadorea</taxon>
        <taxon>Rhabditida</taxon>
        <taxon>Spirurina</taxon>
        <taxon>Spiruromorpha</taxon>
        <taxon>Filarioidea</taxon>
        <taxon>Onchocercidae</taxon>
        <taxon>Onchocerca</taxon>
    </lineage>
</organism>
<name>A0A183HN24_9BILA</name>
<sequence length="62" mass="7292">MFDANIAEKFLQNQIDGKALMLLTTELLMRHLEMPFGPALKMMSYIELLKRKARRTTSYSRK</sequence>
<dbReference type="Proteomes" id="UP000267606">
    <property type="component" value="Unassembled WGS sequence"/>
</dbReference>
<evidence type="ECO:0000313" key="2">
    <source>
        <dbReference type="EMBL" id="VDO57867.1"/>
    </source>
</evidence>
<dbReference type="EMBL" id="UZAJ01010422">
    <property type="protein sequence ID" value="VDO57867.1"/>
    <property type="molecule type" value="Genomic_DNA"/>
</dbReference>
<gene>
    <name evidence="2" type="ORF">OFLC_LOCUS8887</name>
</gene>
<feature type="domain" description="SAM" evidence="1">
    <location>
        <begin position="7"/>
        <end position="50"/>
    </location>
</feature>
<dbReference type="InterPro" id="IPR013761">
    <property type="entry name" value="SAM/pointed_sf"/>
</dbReference>
<evidence type="ECO:0000313" key="3">
    <source>
        <dbReference type="Proteomes" id="UP000267606"/>
    </source>
</evidence>
<evidence type="ECO:0000313" key="4">
    <source>
        <dbReference type="WBParaSite" id="OFLC_0000888501-mRNA-1"/>
    </source>
</evidence>
<evidence type="ECO:0000259" key="1">
    <source>
        <dbReference type="Pfam" id="PF00536"/>
    </source>
</evidence>
<keyword evidence="3" id="KW-1185">Reference proteome</keyword>
<dbReference type="WBParaSite" id="OFLC_0000888501-mRNA-1">
    <property type="protein sequence ID" value="OFLC_0000888501-mRNA-1"/>
    <property type="gene ID" value="OFLC_0000888501"/>
</dbReference>
<accession>A0A183HN24</accession>
<reference evidence="4" key="1">
    <citation type="submission" date="2016-06" db="UniProtKB">
        <authorList>
            <consortium name="WormBaseParasite"/>
        </authorList>
    </citation>
    <scope>IDENTIFICATION</scope>
</reference>
<protein>
    <submittedName>
        <fullName evidence="4">SAM domain-containing protein</fullName>
    </submittedName>
</protein>
<dbReference type="SUPFAM" id="SSF47769">
    <property type="entry name" value="SAM/Pointed domain"/>
    <property type="match status" value="1"/>
</dbReference>
<dbReference type="InterPro" id="IPR001660">
    <property type="entry name" value="SAM"/>
</dbReference>
<dbReference type="STRING" id="387005.A0A183HN24"/>